<protein>
    <recommendedName>
        <fullName evidence="4">Large ribosomal subunit protein bL32</fullName>
    </recommendedName>
</protein>
<proteinExistence type="inferred from homology"/>
<keyword evidence="2 5" id="KW-0689">Ribosomal protein</keyword>
<dbReference type="STRING" id="1802117.A3J54_02085"/>
<keyword evidence="3" id="KW-0687">Ribonucleoprotein</keyword>
<dbReference type="GO" id="GO:0006412">
    <property type="term" value="P:translation"/>
    <property type="evidence" value="ECO:0007669"/>
    <property type="project" value="InterPro"/>
</dbReference>
<dbReference type="Pfam" id="PF01783">
    <property type="entry name" value="Ribosomal_L32p"/>
    <property type="match status" value="1"/>
</dbReference>
<comment type="caution">
    <text evidence="5">The sequence shown here is derived from an EMBL/GenBank/DDBJ whole genome shotgun (WGS) entry which is preliminary data.</text>
</comment>
<name>A0A1G2G725_9BACT</name>
<sequence length="82" mass="9560">MSIRMRHTKGHRNERRQHLKLKQVHAALCPKCKSPVQPHILCGNCGTYRGRQMIDVLAKLTKKERKQKEKELKDQESNDSSP</sequence>
<dbReference type="GO" id="GO:0003735">
    <property type="term" value="F:structural constituent of ribosome"/>
    <property type="evidence" value="ECO:0007669"/>
    <property type="project" value="InterPro"/>
</dbReference>
<dbReference type="EMBL" id="MHNN01000017">
    <property type="protein sequence ID" value="OGZ45997.1"/>
    <property type="molecule type" value="Genomic_DNA"/>
</dbReference>
<dbReference type="SUPFAM" id="SSF57829">
    <property type="entry name" value="Zn-binding ribosomal proteins"/>
    <property type="match status" value="1"/>
</dbReference>
<dbReference type="PANTHER" id="PTHR35534:SF1">
    <property type="entry name" value="LARGE RIBOSOMAL SUBUNIT PROTEIN BL32"/>
    <property type="match status" value="1"/>
</dbReference>
<organism evidence="5 6">
    <name type="scientific">Candidatus Ryanbacteria bacterium RIFCSPHIGHO2_02_FULL_45_13b</name>
    <dbReference type="NCBI Taxonomy" id="1802117"/>
    <lineage>
        <taxon>Bacteria</taxon>
        <taxon>Candidatus Ryaniibacteriota</taxon>
    </lineage>
</organism>
<dbReference type="HAMAP" id="MF_00340">
    <property type="entry name" value="Ribosomal_bL32"/>
    <property type="match status" value="1"/>
</dbReference>
<accession>A0A1G2G725</accession>
<feature type="non-terminal residue" evidence="5">
    <location>
        <position position="82"/>
    </location>
</feature>
<evidence type="ECO:0000256" key="2">
    <source>
        <dbReference type="ARBA" id="ARBA00022980"/>
    </source>
</evidence>
<dbReference type="InterPro" id="IPR011332">
    <property type="entry name" value="Ribosomal_zn-bd"/>
</dbReference>
<gene>
    <name evidence="5" type="ORF">A3J54_02085</name>
</gene>
<dbReference type="InterPro" id="IPR044957">
    <property type="entry name" value="Ribosomal_bL32_bact"/>
</dbReference>
<dbReference type="PANTHER" id="PTHR35534">
    <property type="entry name" value="50S RIBOSOMAL PROTEIN L32"/>
    <property type="match status" value="1"/>
</dbReference>
<evidence type="ECO:0000313" key="6">
    <source>
        <dbReference type="Proteomes" id="UP000176576"/>
    </source>
</evidence>
<reference evidence="5 6" key="1">
    <citation type="journal article" date="2016" name="Nat. Commun.">
        <title>Thousands of microbial genomes shed light on interconnected biogeochemical processes in an aquifer system.</title>
        <authorList>
            <person name="Anantharaman K."/>
            <person name="Brown C.T."/>
            <person name="Hug L.A."/>
            <person name="Sharon I."/>
            <person name="Castelle C.J."/>
            <person name="Probst A.J."/>
            <person name="Thomas B.C."/>
            <person name="Singh A."/>
            <person name="Wilkins M.J."/>
            <person name="Karaoz U."/>
            <person name="Brodie E.L."/>
            <person name="Williams K.H."/>
            <person name="Hubbard S.S."/>
            <person name="Banfield J.F."/>
        </authorList>
    </citation>
    <scope>NUCLEOTIDE SEQUENCE [LARGE SCALE GENOMIC DNA]</scope>
</reference>
<evidence type="ECO:0000256" key="3">
    <source>
        <dbReference type="ARBA" id="ARBA00023274"/>
    </source>
</evidence>
<dbReference type="NCBIfam" id="TIGR01031">
    <property type="entry name" value="rpmF_bact"/>
    <property type="match status" value="1"/>
</dbReference>
<evidence type="ECO:0000256" key="1">
    <source>
        <dbReference type="ARBA" id="ARBA00008560"/>
    </source>
</evidence>
<evidence type="ECO:0000313" key="5">
    <source>
        <dbReference type="EMBL" id="OGZ45997.1"/>
    </source>
</evidence>
<evidence type="ECO:0000256" key="4">
    <source>
        <dbReference type="ARBA" id="ARBA00035178"/>
    </source>
</evidence>
<comment type="similarity">
    <text evidence="1">Belongs to the bacterial ribosomal protein bL32 family.</text>
</comment>
<dbReference type="AlphaFoldDB" id="A0A1G2G725"/>
<dbReference type="InterPro" id="IPR002677">
    <property type="entry name" value="Ribosomal_bL32"/>
</dbReference>
<dbReference type="Proteomes" id="UP000176576">
    <property type="component" value="Unassembled WGS sequence"/>
</dbReference>
<dbReference type="GO" id="GO:0015934">
    <property type="term" value="C:large ribosomal subunit"/>
    <property type="evidence" value="ECO:0007669"/>
    <property type="project" value="InterPro"/>
</dbReference>